<evidence type="ECO:0000256" key="2">
    <source>
        <dbReference type="ARBA" id="ARBA00011073"/>
    </source>
</evidence>
<evidence type="ECO:0000256" key="13">
    <source>
        <dbReference type="SAM" id="MobiDB-lite"/>
    </source>
</evidence>
<dbReference type="PROSITE" id="PS00137">
    <property type="entry name" value="SUBTILASE_HIS"/>
    <property type="match status" value="1"/>
</dbReference>
<dbReference type="PANTHER" id="PTHR43806">
    <property type="entry name" value="PEPTIDASE S8"/>
    <property type="match status" value="1"/>
</dbReference>
<dbReference type="PROSITE" id="PS51892">
    <property type="entry name" value="SUBTILASE"/>
    <property type="match status" value="1"/>
</dbReference>
<keyword evidence="5 14" id="KW-0732">Signal</keyword>
<dbReference type="PROSITE" id="PS00138">
    <property type="entry name" value="SUBTILASE_SER"/>
    <property type="match status" value="1"/>
</dbReference>
<feature type="domain" description="Calx-beta" evidence="15">
    <location>
        <begin position="576"/>
        <end position="677"/>
    </location>
</feature>
<feature type="domain" description="Calx-beta" evidence="15">
    <location>
        <begin position="464"/>
        <end position="562"/>
    </location>
</feature>
<dbReference type="InterPro" id="IPR034176">
    <property type="entry name" value="Peptidases_S8_13"/>
</dbReference>
<dbReference type="RefSeq" id="WP_084083429.1">
    <property type="nucleotide sequence ID" value="NZ_FQWZ01000006.1"/>
</dbReference>
<organism evidence="16 17">
    <name type="scientific">Hydrocarboniphaga daqingensis</name>
    <dbReference type="NCBI Taxonomy" id="490188"/>
    <lineage>
        <taxon>Bacteria</taxon>
        <taxon>Pseudomonadati</taxon>
        <taxon>Pseudomonadota</taxon>
        <taxon>Gammaproteobacteria</taxon>
        <taxon>Nevskiales</taxon>
        <taxon>Nevskiaceae</taxon>
        <taxon>Hydrocarboniphaga</taxon>
    </lineage>
</organism>
<dbReference type="AlphaFoldDB" id="A0A1M5QRA6"/>
<feature type="active site" description="Charge relay system" evidence="11 12">
    <location>
        <position position="411"/>
    </location>
</feature>
<evidence type="ECO:0000256" key="10">
    <source>
        <dbReference type="ARBA" id="ARBA00023145"/>
    </source>
</evidence>
<dbReference type="Gene3D" id="3.40.50.200">
    <property type="entry name" value="Peptidase S8/S53 domain"/>
    <property type="match status" value="1"/>
</dbReference>
<dbReference type="InterPro" id="IPR038081">
    <property type="entry name" value="CalX-like_sf"/>
</dbReference>
<evidence type="ECO:0000313" key="17">
    <source>
        <dbReference type="Proteomes" id="UP000199758"/>
    </source>
</evidence>
<keyword evidence="6" id="KW-0677">Repeat</keyword>
<dbReference type="InterPro" id="IPR003644">
    <property type="entry name" value="Calx_beta"/>
</dbReference>
<dbReference type="SMART" id="SM00237">
    <property type="entry name" value="Calx_beta"/>
    <property type="match status" value="2"/>
</dbReference>
<dbReference type="Gene3D" id="2.60.40.2030">
    <property type="match status" value="2"/>
</dbReference>
<evidence type="ECO:0000256" key="6">
    <source>
        <dbReference type="ARBA" id="ARBA00022737"/>
    </source>
</evidence>
<name>A0A1M5QRA6_9GAMM</name>
<evidence type="ECO:0000256" key="8">
    <source>
        <dbReference type="ARBA" id="ARBA00022825"/>
    </source>
</evidence>
<dbReference type="CDD" id="cd07496">
    <property type="entry name" value="Peptidases_S8_13"/>
    <property type="match status" value="1"/>
</dbReference>
<protein>
    <submittedName>
        <fullName evidence="16">Serine protease</fullName>
    </submittedName>
</protein>
<evidence type="ECO:0000256" key="4">
    <source>
        <dbReference type="ARBA" id="ARBA00022670"/>
    </source>
</evidence>
<dbReference type="Pfam" id="PF03160">
    <property type="entry name" value="Calx-beta"/>
    <property type="match status" value="1"/>
</dbReference>
<feature type="compositionally biased region" description="Polar residues" evidence="13">
    <location>
        <begin position="217"/>
        <end position="227"/>
    </location>
</feature>
<keyword evidence="7 12" id="KW-0378">Hydrolase</keyword>
<dbReference type="GO" id="GO:0004252">
    <property type="term" value="F:serine-type endopeptidase activity"/>
    <property type="evidence" value="ECO:0007669"/>
    <property type="project" value="UniProtKB-UniRule"/>
</dbReference>
<evidence type="ECO:0000256" key="1">
    <source>
        <dbReference type="ARBA" id="ARBA00004613"/>
    </source>
</evidence>
<dbReference type="SUPFAM" id="SSF141072">
    <property type="entry name" value="CalX-like"/>
    <property type="match status" value="2"/>
</dbReference>
<dbReference type="GO" id="GO:0005576">
    <property type="term" value="C:extracellular region"/>
    <property type="evidence" value="ECO:0007669"/>
    <property type="project" value="UniProtKB-SubCell"/>
</dbReference>
<dbReference type="PRINTS" id="PR00723">
    <property type="entry name" value="SUBTILISIN"/>
</dbReference>
<keyword evidence="17" id="KW-1185">Reference proteome</keyword>
<evidence type="ECO:0000256" key="9">
    <source>
        <dbReference type="ARBA" id="ARBA00022837"/>
    </source>
</evidence>
<keyword evidence="4 12" id="KW-0645">Protease</keyword>
<dbReference type="GO" id="GO:0006508">
    <property type="term" value="P:proteolysis"/>
    <property type="evidence" value="ECO:0007669"/>
    <property type="project" value="UniProtKB-KW"/>
</dbReference>
<dbReference type="InterPro" id="IPR023828">
    <property type="entry name" value="Peptidase_S8_Ser-AS"/>
</dbReference>
<accession>A0A1M5QRA6</accession>
<dbReference type="InterPro" id="IPR036852">
    <property type="entry name" value="Peptidase_S8/S53_dom_sf"/>
</dbReference>
<evidence type="ECO:0000256" key="12">
    <source>
        <dbReference type="PROSITE-ProRule" id="PRU01240"/>
    </source>
</evidence>
<feature type="active site" description="Charge relay system" evidence="11 12">
    <location>
        <position position="231"/>
    </location>
</feature>
<dbReference type="PANTHER" id="PTHR43806:SF11">
    <property type="entry name" value="CEREVISIN-RELATED"/>
    <property type="match status" value="1"/>
</dbReference>
<dbReference type="EMBL" id="FQWZ01000006">
    <property type="protein sequence ID" value="SHH16612.1"/>
    <property type="molecule type" value="Genomic_DNA"/>
</dbReference>
<reference evidence="16 17" key="1">
    <citation type="submission" date="2016-11" db="EMBL/GenBank/DDBJ databases">
        <authorList>
            <person name="Jaros S."/>
            <person name="Januszkiewicz K."/>
            <person name="Wedrychowicz H."/>
        </authorList>
    </citation>
    <scope>NUCLEOTIDE SEQUENCE [LARGE SCALE GENOMIC DNA]</scope>
    <source>
        <strain evidence="16 17">CGMCC 1.7049</strain>
    </source>
</reference>
<evidence type="ECO:0000256" key="11">
    <source>
        <dbReference type="PIRSR" id="PIRSR615500-1"/>
    </source>
</evidence>
<feature type="active site" description="Charge relay system" evidence="11 12">
    <location>
        <position position="173"/>
    </location>
</feature>
<keyword evidence="9" id="KW-0106">Calcium</keyword>
<feature type="non-terminal residue" evidence="16">
    <location>
        <position position="739"/>
    </location>
</feature>
<gene>
    <name evidence="16" type="ORF">SAMN04488068_2782</name>
</gene>
<keyword evidence="3" id="KW-0964">Secreted</keyword>
<feature type="chain" id="PRO_5013336597" evidence="14">
    <location>
        <begin position="26"/>
        <end position="739"/>
    </location>
</feature>
<feature type="signal peptide" evidence="14">
    <location>
        <begin position="1"/>
        <end position="25"/>
    </location>
</feature>
<dbReference type="InterPro" id="IPR022398">
    <property type="entry name" value="Peptidase_S8_His-AS"/>
</dbReference>
<keyword evidence="8 12" id="KW-0720">Serine protease</keyword>
<dbReference type="GO" id="GO:0007154">
    <property type="term" value="P:cell communication"/>
    <property type="evidence" value="ECO:0007669"/>
    <property type="project" value="InterPro"/>
</dbReference>
<sequence>MAFRPPFFVMASMLAVLSASTAVHAALADPVPARLIVRYDAPEFAPGTAVGAAALQAAAARRVGDLSTASGRALKMRRALATGALLLDVGDGSPISATVLEQLAERIWRSAPPGLLSVEPDRLMQASLTPNDPQLANLWGVAGPAQSNGVAGVNAMAAWDTVSGAGAVVAIIDTGYRPHADLSGQVVAQYDFISDTTNSNDGGGRDGDAQDPGDYRTQGQCGASASTSSWHGTHVAGTVAAVGNNALGVVGVAYGAKLVIARVLGACGGYTSDIADAIVWASGGAVSGVPTNSQPAQVINMSLGGQYPCSSSPTLQSAITSARSRNTTVVVAAGNSSMDAGNFSPASCTGVISVASVGEAGGRAYYSNYGTGVDIAAPGGSSGSGRTILSTYNSGSTTPGSDSYAYLQGTSMACPHVAGVAGLLYALNPALTPDEVESAITSTARAFPASCSGCGSGLADAALALASITPGPGRLSFSASSVAGTEGGSSVTITVRRSGGDAGAVGVSYASANGTATAGSDYNAASGTLSWDDGDSADKTFSVTLLNDTTAESNETLTLSLSSPTGGATLTSPSTATLTIADDDNAPGTLALTSAAYSVSEAGGSVVVTVTRSGGDYGSASVNYVTANGTAAAGNDYTSRSGTLTWASGDAANKTVSIPIANDTLAESTETLQLRLSAATGAALGSPSQATISIIDNDTVASAGALSFTVSTASVAEGAGTAVITARRTGGSVGAVTVA</sequence>
<dbReference type="InterPro" id="IPR015500">
    <property type="entry name" value="Peptidase_S8_subtilisin-rel"/>
</dbReference>
<keyword evidence="10" id="KW-0865">Zymogen</keyword>
<feature type="region of interest" description="Disordered" evidence="13">
    <location>
        <begin position="197"/>
        <end position="227"/>
    </location>
</feature>
<proteinExistence type="inferred from homology"/>
<evidence type="ECO:0000256" key="7">
    <source>
        <dbReference type="ARBA" id="ARBA00022801"/>
    </source>
</evidence>
<comment type="subcellular location">
    <subcellularLocation>
        <location evidence="1">Secreted</location>
    </subcellularLocation>
</comment>
<dbReference type="STRING" id="490188.SAMN04488068_2782"/>
<dbReference type="GO" id="GO:0016020">
    <property type="term" value="C:membrane"/>
    <property type="evidence" value="ECO:0007669"/>
    <property type="project" value="InterPro"/>
</dbReference>
<evidence type="ECO:0000256" key="14">
    <source>
        <dbReference type="SAM" id="SignalP"/>
    </source>
</evidence>
<dbReference type="FunFam" id="3.40.50.200:FF:000022">
    <property type="entry name" value="Extracellular protease"/>
    <property type="match status" value="1"/>
</dbReference>
<dbReference type="InterPro" id="IPR000209">
    <property type="entry name" value="Peptidase_S8/S53_dom"/>
</dbReference>
<dbReference type="Pfam" id="PF00082">
    <property type="entry name" value="Peptidase_S8"/>
    <property type="match status" value="1"/>
</dbReference>
<dbReference type="SUPFAM" id="SSF52743">
    <property type="entry name" value="Subtilisin-like"/>
    <property type="match status" value="1"/>
</dbReference>
<evidence type="ECO:0000256" key="3">
    <source>
        <dbReference type="ARBA" id="ARBA00022525"/>
    </source>
</evidence>
<evidence type="ECO:0000313" key="16">
    <source>
        <dbReference type="EMBL" id="SHH16612.1"/>
    </source>
</evidence>
<evidence type="ECO:0000259" key="15">
    <source>
        <dbReference type="SMART" id="SM00237"/>
    </source>
</evidence>
<dbReference type="Proteomes" id="UP000199758">
    <property type="component" value="Unassembled WGS sequence"/>
</dbReference>
<dbReference type="InterPro" id="IPR050131">
    <property type="entry name" value="Peptidase_S8_subtilisin-like"/>
</dbReference>
<comment type="similarity">
    <text evidence="2 12">Belongs to the peptidase S8 family.</text>
</comment>
<evidence type="ECO:0000256" key="5">
    <source>
        <dbReference type="ARBA" id="ARBA00022729"/>
    </source>
</evidence>